<feature type="signal peptide" evidence="1">
    <location>
        <begin position="1"/>
        <end position="22"/>
    </location>
</feature>
<geneLocation type="plasmid" evidence="2">
    <name>CFBP8129_p46</name>
</geneLocation>
<feature type="chain" id="PRO_5038254419" evidence="1">
    <location>
        <begin position="23"/>
        <end position="114"/>
    </location>
</feature>
<keyword evidence="1" id="KW-0732">Signal</keyword>
<keyword evidence="2" id="KW-0614">Plasmid</keyword>
<name>A0A6V7FLV6_9XANT</name>
<accession>A0A6V7FLV6</accession>
<reference evidence="2" key="1">
    <citation type="submission" date="2020-07" db="EMBL/GenBank/DDBJ databases">
        <authorList>
            <person name="Pothier F. J."/>
        </authorList>
    </citation>
    <scope>NUCLEOTIDE SEQUENCE [LARGE SCALE GENOMIC DNA]</scope>
    <source>
        <plasmid evidence="2">CFBP8129_p46</plasmid>
    </source>
</reference>
<organism evidence="2">
    <name type="scientific">Xanthomonas hortorum pv. gardneri</name>
    <dbReference type="NCBI Taxonomy" id="2754056"/>
    <lineage>
        <taxon>Bacteria</taxon>
        <taxon>Pseudomonadati</taxon>
        <taxon>Pseudomonadota</taxon>
        <taxon>Gammaproteobacteria</taxon>
        <taxon>Lysobacterales</taxon>
        <taxon>Lysobacteraceae</taxon>
        <taxon>Xanthomonas</taxon>
    </lineage>
</organism>
<evidence type="ECO:0000313" key="2">
    <source>
        <dbReference type="EMBL" id="CAD0364269.1"/>
    </source>
</evidence>
<sequence>MKAISMFGLLAFAATYSMTAQAQAHYEGSHARDIDITYKVGEHNSVVGEVTNNTQNAVYIAADFKGYTADGHVSQGGAVVIFDHLEPGESARFKGGGFSETITTAKLVMLRTVP</sequence>
<dbReference type="RefSeq" id="WP_046932070.1">
    <property type="nucleotide sequence ID" value="NZ_CP018730.1"/>
</dbReference>
<protein>
    <submittedName>
        <fullName evidence="2">Uncharacterized protein</fullName>
    </submittedName>
</protein>
<dbReference type="AlphaFoldDB" id="A0A6V7FLV6"/>
<dbReference type="EMBL" id="LR828255">
    <property type="protein sequence ID" value="CAD0364269.1"/>
    <property type="molecule type" value="Genomic_DNA"/>
</dbReference>
<evidence type="ECO:0000256" key="1">
    <source>
        <dbReference type="SAM" id="SignalP"/>
    </source>
</evidence>
<dbReference type="EMBL" id="LR828255">
    <property type="protein sequence ID" value="CAD0364267.1"/>
    <property type="molecule type" value="Genomic_DNA"/>
</dbReference>
<proteinExistence type="predicted"/>
<gene>
    <name evidence="2" type="ORF">CFBP8129_47640</name>
</gene>